<proteinExistence type="predicted"/>
<dbReference type="EMBL" id="CP003350">
    <property type="protein sequence ID" value="AFC87130.1"/>
    <property type="molecule type" value="Genomic_DNA"/>
</dbReference>
<dbReference type="SUPFAM" id="SSF55781">
    <property type="entry name" value="GAF domain-like"/>
    <property type="match status" value="2"/>
</dbReference>
<dbReference type="CDD" id="cd01948">
    <property type="entry name" value="EAL"/>
    <property type="match status" value="1"/>
</dbReference>
<dbReference type="InterPro" id="IPR035919">
    <property type="entry name" value="EAL_sf"/>
</dbReference>
<dbReference type="SMART" id="SM00065">
    <property type="entry name" value="GAF"/>
    <property type="match status" value="2"/>
</dbReference>
<feature type="domain" description="EAL" evidence="1">
    <location>
        <begin position="709"/>
        <end position="962"/>
    </location>
</feature>
<keyword evidence="4" id="KW-1185">Reference proteome</keyword>
<dbReference type="eggNOG" id="COG5001">
    <property type="taxonomic scope" value="Bacteria"/>
</dbReference>
<dbReference type="InterPro" id="IPR029787">
    <property type="entry name" value="Nucleotide_cyclase"/>
</dbReference>
<dbReference type="InterPro" id="IPR001633">
    <property type="entry name" value="EAL_dom"/>
</dbReference>
<dbReference type="PANTHER" id="PTHR44757">
    <property type="entry name" value="DIGUANYLATE CYCLASE DGCP"/>
    <property type="match status" value="1"/>
</dbReference>
<dbReference type="InterPro" id="IPR000160">
    <property type="entry name" value="GGDEF_dom"/>
</dbReference>
<organism evidence="3 4">
    <name type="scientific">Frateuria aurantia (strain ATCC 33424 / DSM 6220 / KCTC 2777 / LMG 1558 / NBRC 3245 / NCIMB 13370)</name>
    <name type="common">Acetobacter aurantius</name>
    <dbReference type="NCBI Taxonomy" id="767434"/>
    <lineage>
        <taxon>Bacteria</taxon>
        <taxon>Pseudomonadati</taxon>
        <taxon>Pseudomonadota</taxon>
        <taxon>Gammaproteobacteria</taxon>
        <taxon>Lysobacterales</taxon>
        <taxon>Rhodanobacteraceae</taxon>
        <taxon>Frateuria</taxon>
    </lineage>
</organism>
<dbReference type="Gene3D" id="3.20.20.450">
    <property type="entry name" value="EAL domain"/>
    <property type="match status" value="1"/>
</dbReference>
<evidence type="ECO:0000313" key="3">
    <source>
        <dbReference type="EMBL" id="AFC87130.1"/>
    </source>
</evidence>
<feature type="domain" description="GGDEF" evidence="2">
    <location>
        <begin position="567"/>
        <end position="700"/>
    </location>
</feature>
<dbReference type="NCBIfam" id="TIGR00254">
    <property type="entry name" value="GGDEF"/>
    <property type="match status" value="1"/>
</dbReference>
<dbReference type="SMART" id="SM00267">
    <property type="entry name" value="GGDEF"/>
    <property type="match status" value="1"/>
</dbReference>
<dbReference type="Gene3D" id="3.30.70.270">
    <property type="match status" value="1"/>
</dbReference>
<evidence type="ECO:0000313" key="4">
    <source>
        <dbReference type="Proteomes" id="UP000005234"/>
    </source>
</evidence>
<dbReference type="SUPFAM" id="SSF141868">
    <property type="entry name" value="EAL domain-like"/>
    <property type="match status" value="1"/>
</dbReference>
<gene>
    <name evidence="3" type="ordered locus">Fraau_2794</name>
</gene>
<dbReference type="eggNOG" id="COG2203">
    <property type="taxonomic scope" value="Bacteria"/>
</dbReference>
<dbReference type="Pfam" id="PF13185">
    <property type="entry name" value="GAF_2"/>
    <property type="match status" value="2"/>
</dbReference>
<dbReference type="InterPro" id="IPR029016">
    <property type="entry name" value="GAF-like_dom_sf"/>
</dbReference>
<dbReference type="STRING" id="767434.Fraau_2794"/>
<dbReference type="Proteomes" id="UP000005234">
    <property type="component" value="Chromosome"/>
</dbReference>
<dbReference type="AlphaFoldDB" id="H8L092"/>
<dbReference type="InterPro" id="IPR043128">
    <property type="entry name" value="Rev_trsase/Diguanyl_cyclase"/>
</dbReference>
<dbReference type="SUPFAM" id="SSF55073">
    <property type="entry name" value="Nucleotide cyclase"/>
    <property type="match status" value="1"/>
</dbReference>
<dbReference type="InterPro" id="IPR052155">
    <property type="entry name" value="Biofilm_reg_signaling"/>
</dbReference>
<dbReference type="PANTHER" id="PTHR44757:SF2">
    <property type="entry name" value="BIOFILM ARCHITECTURE MAINTENANCE PROTEIN MBAA"/>
    <property type="match status" value="1"/>
</dbReference>
<dbReference type="CDD" id="cd01949">
    <property type="entry name" value="GGDEF"/>
    <property type="match status" value="1"/>
</dbReference>
<reference evidence="3" key="1">
    <citation type="submission" date="2012-02" db="EMBL/GenBank/DDBJ databases">
        <title>The complete genome of Frateuria aurantia DSM 6220.</title>
        <authorList>
            <consortium name="US DOE Joint Genome Institute (JGI-PGF)"/>
            <person name="Lucas S."/>
            <person name="Copeland A."/>
            <person name="Lapidus A."/>
            <person name="Glavina del Rio T."/>
            <person name="Dalin E."/>
            <person name="Tice H."/>
            <person name="Bruce D."/>
            <person name="Goodwin L."/>
            <person name="Pitluck S."/>
            <person name="Peters L."/>
            <person name="Ovchinnikova G."/>
            <person name="Teshima H."/>
            <person name="Kyrpides N."/>
            <person name="Mavromatis K."/>
            <person name="Ivanova N."/>
            <person name="Brettin T."/>
            <person name="Detter J.C."/>
            <person name="Han C."/>
            <person name="Larimer F."/>
            <person name="Land M."/>
            <person name="Hauser L."/>
            <person name="Markowitz V."/>
            <person name="Cheng J.-F."/>
            <person name="Hugenholtz P."/>
            <person name="Woyke T."/>
            <person name="Wu D."/>
            <person name="Brambilla E."/>
            <person name="Klenk H.-P."/>
            <person name="Eisen J.A."/>
        </authorList>
    </citation>
    <scope>NUCLEOTIDE SEQUENCE</scope>
    <source>
        <strain evidence="3">DSM 6220</strain>
    </source>
</reference>
<dbReference type="PROSITE" id="PS50887">
    <property type="entry name" value="GGDEF"/>
    <property type="match status" value="1"/>
</dbReference>
<dbReference type="Pfam" id="PF00990">
    <property type="entry name" value="GGDEF"/>
    <property type="match status" value="1"/>
</dbReference>
<dbReference type="Gene3D" id="3.30.450.40">
    <property type="match status" value="2"/>
</dbReference>
<dbReference type="KEGG" id="fau:Fraau_2794"/>
<dbReference type="Pfam" id="PF00563">
    <property type="entry name" value="EAL"/>
    <property type="match status" value="1"/>
</dbReference>
<name>H8L092_FRAAD</name>
<accession>H8L092</accession>
<evidence type="ECO:0000259" key="1">
    <source>
        <dbReference type="PROSITE" id="PS50883"/>
    </source>
</evidence>
<protein>
    <submittedName>
        <fullName evidence="3">Diguanylate cyclase (GGDEF) domain-containing protein</fullName>
    </submittedName>
</protein>
<dbReference type="PROSITE" id="PS50883">
    <property type="entry name" value="EAL"/>
    <property type="match status" value="1"/>
</dbReference>
<dbReference type="HOGENOM" id="CLU_000445_70_32_6"/>
<sequence>MMTSRLAGRNTRDRDQTGVEIGRHIDRLESVTDLREVVDICADLLTDWDIDAELTWSTGDEPHPRNGDDLLLLQTPDGHRSLLLRPHPDRPLDALAQSRLQWLGRHVERRLDRAEEMAHLRRTNQQLQDSESLLKALYAIAELSNSRRSLAELMAEMHAIIGRLIYAENIYFVVCDPDQPRVRYAYYVDALDPVLPDPEEWVELAAIEGSLTWHLLHGGRPMMGTVEDIESQLSAPLRPIGTLCSHWLGVPLLREGVVVGGLALQSYGEMRFREADRDLAVYVAQHLQPVLERHQTRAMLERRVIERTTALQEANAILRQQVLQRQRGEQLQAALFRIAELANLSDSLENIYPAIHRVIGGLLYARNFYIALLDQQEQILTFPYAVDEYASYHPARPHAYGLTESILKSGKARLFSRAQIEQMQEAGEIVYEGAIPLSWLGVPLASEHGVIGVLAVKSYRPEHSYDTRDQDLLTFVSYHIVNALQRKDSADSLRRAYANLEQRVTERTHALAMANRDLRLQIVERERIEQRLKHEALHDSLTGLPNRTFMLQRLEQALYRYRQDHDKMFAVLFVDLDRFKVINDSVGHLVGDDLLLQVGGRLRSGLKASDVVARLGGDEFAVLVEDIGGQRVAVDIAERLIDSLRTPFHLDGKEVFTSASIGIALPTPHYTRPEELLRDADTAMYRAKHEGKQRAAVFDERLRQEAMSLLDLENDLRRALARNEFVPVYQPLVNLQSGEIVGYEALLRWQHPERGLLLPRDFLQVAGENGTAEPIDWQIFEKVFADAAELTRCGRYVSINVSASNFLSPDLDKVLLALIAQYQIDTRSLRIEVTEGTLLENPPQVKQILDSLRQHGLVIALDDFGTGYSSLSYLQRYPISTLKIDGTFIAELTESGDQQNLSIIQAILAMARTLHMDVVAECIETEEQHRILQQLGCGYGQGFLFSRAQPLEHWLALDAAAAEAAGAIAASD</sequence>
<evidence type="ECO:0000259" key="2">
    <source>
        <dbReference type="PROSITE" id="PS50887"/>
    </source>
</evidence>
<dbReference type="SMART" id="SM00052">
    <property type="entry name" value="EAL"/>
    <property type="match status" value="1"/>
</dbReference>
<dbReference type="InterPro" id="IPR003018">
    <property type="entry name" value="GAF"/>
</dbReference>